<keyword evidence="3" id="KW-1185">Reference proteome</keyword>
<feature type="transmembrane region" description="Helical" evidence="1">
    <location>
        <begin position="258"/>
        <end position="284"/>
    </location>
</feature>
<feature type="transmembrane region" description="Helical" evidence="1">
    <location>
        <begin position="70"/>
        <end position="93"/>
    </location>
</feature>
<dbReference type="RefSeq" id="WP_115860515.1">
    <property type="nucleotide sequence ID" value="NZ_QTSU01000003.1"/>
</dbReference>
<feature type="transmembrane region" description="Helical" evidence="1">
    <location>
        <begin position="221"/>
        <end position="252"/>
    </location>
</feature>
<feature type="transmembrane region" description="Helical" evidence="1">
    <location>
        <begin position="119"/>
        <end position="141"/>
    </location>
</feature>
<organism evidence="2 3">
    <name type="scientific">Lysobacter silvisoli</name>
    <dbReference type="NCBI Taxonomy" id="2293254"/>
    <lineage>
        <taxon>Bacteria</taxon>
        <taxon>Pseudomonadati</taxon>
        <taxon>Pseudomonadota</taxon>
        <taxon>Gammaproteobacteria</taxon>
        <taxon>Lysobacterales</taxon>
        <taxon>Lysobacteraceae</taxon>
        <taxon>Lysobacter</taxon>
    </lineage>
</organism>
<proteinExistence type="predicted"/>
<dbReference type="Proteomes" id="UP000264492">
    <property type="component" value="Unassembled WGS sequence"/>
</dbReference>
<name>A0A371JXS8_9GAMM</name>
<dbReference type="OrthoDB" id="5946179at2"/>
<reference evidence="2 3" key="1">
    <citation type="submission" date="2018-08" db="EMBL/GenBank/DDBJ databases">
        <title>Lysobacter sp. zong2l5, whole genome shotgun sequence.</title>
        <authorList>
            <person name="Zhang X."/>
            <person name="Feng G."/>
            <person name="Zhu H."/>
        </authorList>
    </citation>
    <scope>NUCLEOTIDE SEQUENCE [LARGE SCALE GENOMIC DNA]</scope>
    <source>
        <strain evidence="3">zong2l5</strain>
    </source>
</reference>
<keyword evidence="1" id="KW-0472">Membrane</keyword>
<dbReference type="AlphaFoldDB" id="A0A371JXS8"/>
<evidence type="ECO:0000313" key="3">
    <source>
        <dbReference type="Proteomes" id="UP000264492"/>
    </source>
</evidence>
<keyword evidence="1" id="KW-1133">Transmembrane helix</keyword>
<keyword evidence="1" id="KW-0812">Transmembrane</keyword>
<evidence type="ECO:0008006" key="4">
    <source>
        <dbReference type="Google" id="ProtNLM"/>
    </source>
</evidence>
<evidence type="ECO:0000256" key="1">
    <source>
        <dbReference type="SAM" id="Phobius"/>
    </source>
</evidence>
<accession>A0A371JXS8</accession>
<gene>
    <name evidence="2" type="ORF">DX914_15820</name>
</gene>
<feature type="transmembrane region" description="Helical" evidence="1">
    <location>
        <begin position="182"/>
        <end position="200"/>
    </location>
</feature>
<dbReference type="EMBL" id="QTSU01000003">
    <property type="protein sequence ID" value="RDZ26463.1"/>
    <property type="molecule type" value="Genomic_DNA"/>
</dbReference>
<sequence>MTQLRKVPLAQGVQWFVQAINIGARNPRAVFGAALLFIITLYALAVLFMLPVAASMGEGAAPDPKQLFPVVAALFLMLVFVFPILLGGLMHVIREAEAGRPVRARDLFAPLRTRKAGPLALLGAIQIALAAIGVALVAVLAGDDYWSNHMTAMRNAMNGAVPVMPEPQHPLLMMLVQLLFNYFSYALLLFCVPLILFSHLGVGDSLKAALRASVSNIAANLLASGLFVAGMLAGTLVVALVGLLVGVIGALIHPALGAILSLLVYAAFGSAVLVVLVGGSYLAWRDTFGDEAAPTPPPSSNTHIEA</sequence>
<evidence type="ECO:0000313" key="2">
    <source>
        <dbReference type="EMBL" id="RDZ26463.1"/>
    </source>
</evidence>
<protein>
    <recommendedName>
        <fullName evidence="4">DUF2189 domain-containing protein</fullName>
    </recommendedName>
</protein>
<feature type="transmembrane region" description="Helical" evidence="1">
    <location>
        <begin position="29"/>
        <end position="50"/>
    </location>
</feature>
<comment type="caution">
    <text evidence="2">The sequence shown here is derived from an EMBL/GenBank/DDBJ whole genome shotgun (WGS) entry which is preliminary data.</text>
</comment>